<evidence type="ECO:0000313" key="3">
    <source>
        <dbReference type="Proteomes" id="UP000276770"/>
    </source>
</evidence>
<comment type="caution">
    <text evidence="2">The sequence shown here is derived from an EMBL/GenBank/DDBJ whole genome shotgun (WGS) entry which is preliminary data.</text>
</comment>
<gene>
    <name evidence="2" type="ORF">D9X91_02225</name>
</gene>
<evidence type="ECO:0000256" key="1">
    <source>
        <dbReference type="SAM" id="Phobius"/>
    </source>
</evidence>
<keyword evidence="3" id="KW-1185">Reference proteome</keyword>
<dbReference type="AlphaFoldDB" id="A0A3L7K7L4"/>
<keyword evidence="1" id="KW-0472">Membrane</keyword>
<protein>
    <recommendedName>
        <fullName evidence="4">Resolvase HTH domain-containing protein</fullName>
    </recommendedName>
</protein>
<keyword evidence="1" id="KW-0812">Transmembrane</keyword>
<feature type="transmembrane region" description="Helical" evidence="1">
    <location>
        <begin position="6"/>
        <end position="22"/>
    </location>
</feature>
<organism evidence="2 3">
    <name type="scientific">Falsibacillus albus</name>
    <dbReference type="NCBI Taxonomy" id="2478915"/>
    <lineage>
        <taxon>Bacteria</taxon>
        <taxon>Bacillati</taxon>
        <taxon>Bacillota</taxon>
        <taxon>Bacilli</taxon>
        <taxon>Bacillales</taxon>
        <taxon>Bacillaceae</taxon>
        <taxon>Falsibacillus</taxon>
    </lineage>
</organism>
<dbReference type="RefSeq" id="WP_121678913.1">
    <property type="nucleotide sequence ID" value="NZ_RCVZ01000001.1"/>
</dbReference>
<sequence>MEIILFGLSGFAFILFILSFFLKDRTKLIEKELEELSLTFFQENYQIKKRMKILEEEIMVTGNPISFKSPERSTNKRNINEIIRNQVLHLYRQGLEREQIAAQSSLSLAEVNEILAE</sequence>
<keyword evidence="1" id="KW-1133">Transmembrane helix</keyword>
<evidence type="ECO:0000313" key="2">
    <source>
        <dbReference type="EMBL" id="RLQ98224.1"/>
    </source>
</evidence>
<name>A0A3L7K7L4_9BACI</name>
<reference evidence="2 3" key="1">
    <citation type="submission" date="2018-10" db="EMBL/GenBank/DDBJ databases">
        <title>Falsibacillus sp. genome draft.</title>
        <authorList>
            <person name="Shi S."/>
        </authorList>
    </citation>
    <scope>NUCLEOTIDE SEQUENCE [LARGE SCALE GENOMIC DNA]</scope>
    <source>
        <strain evidence="2 3">GY 10110</strain>
    </source>
</reference>
<accession>A0A3L7K7L4</accession>
<dbReference type="OrthoDB" id="2454584at2"/>
<evidence type="ECO:0008006" key="4">
    <source>
        <dbReference type="Google" id="ProtNLM"/>
    </source>
</evidence>
<dbReference type="Proteomes" id="UP000276770">
    <property type="component" value="Unassembled WGS sequence"/>
</dbReference>
<dbReference type="EMBL" id="RCVZ01000001">
    <property type="protein sequence ID" value="RLQ98224.1"/>
    <property type="molecule type" value="Genomic_DNA"/>
</dbReference>
<proteinExistence type="predicted"/>